<evidence type="ECO:0000313" key="2">
    <source>
        <dbReference type="Proteomes" id="UP001044222"/>
    </source>
</evidence>
<dbReference type="Proteomes" id="UP001044222">
    <property type="component" value="Chromosome 12"/>
</dbReference>
<dbReference type="AlphaFoldDB" id="A0A9D3LYV1"/>
<comment type="caution">
    <text evidence="1">The sequence shown here is derived from an EMBL/GenBank/DDBJ whole genome shotgun (WGS) entry which is preliminary data.</text>
</comment>
<accession>A0A9D3LYV1</accession>
<organism evidence="1 2">
    <name type="scientific">Anguilla anguilla</name>
    <name type="common">European freshwater eel</name>
    <name type="synonym">Muraena anguilla</name>
    <dbReference type="NCBI Taxonomy" id="7936"/>
    <lineage>
        <taxon>Eukaryota</taxon>
        <taxon>Metazoa</taxon>
        <taxon>Chordata</taxon>
        <taxon>Craniata</taxon>
        <taxon>Vertebrata</taxon>
        <taxon>Euteleostomi</taxon>
        <taxon>Actinopterygii</taxon>
        <taxon>Neopterygii</taxon>
        <taxon>Teleostei</taxon>
        <taxon>Anguilliformes</taxon>
        <taxon>Anguillidae</taxon>
        <taxon>Anguilla</taxon>
    </lineage>
</organism>
<evidence type="ECO:0000313" key="1">
    <source>
        <dbReference type="EMBL" id="KAG5838389.1"/>
    </source>
</evidence>
<reference evidence="1" key="1">
    <citation type="submission" date="2021-01" db="EMBL/GenBank/DDBJ databases">
        <title>A chromosome-scale assembly of European eel, Anguilla anguilla.</title>
        <authorList>
            <person name="Henkel C."/>
            <person name="Jong-Raadsen S.A."/>
            <person name="Dufour S."/>
            <person name="Weltzien F.-A."/>
            <person name="Palstra A.P."/>
            <person name="Pelster B."/>
            <person name="Spaink H.P."/>
            <person name="Van Den Thillart G.E."/>
            <person name="Jansen H."/>
            <person name="Zahm M."/>
            <person name="Klopp C."/>
            <person name="Cedric C."/>
            <person name="Louis A."/>
            <person name="Berthelot C."/>
            <person name="Parey E."/>
            <person name="Roest Crollius H."/>
            <person name="Montfort J."/>
            <person name="Robinson-Rechavi M."/>
            <person name="Bucao C."/>
            <person name="Bouchez O."/>
            <person name="Gislard M."/>
            <person name="Lluch J."/>
            <person name="Milhes M."/>
            <person name="Lampietro C."/>
            <person name="Lopez Roques C."/>
            <person name="Donnadieu C."/>
            <person name="Braasch I."/>
            <person name="Desvignes T."/>
            <person name="Postlethwait J."/>
            <person name="Bobe J."/>
            <person name="Guiguen Y."/>
            <person name="Dirks R."/>
        </authorList>
    </citation>
    <scope>NUCLEOTIDE SEQUENCE</scope>
    <source>
        <strain evidence="1">Tag_6206</strain>
        <tissue evidence="1">Liver</tissue>
    </source>
</reference>
<protein>
    <submittedName>
        <fullName evidence="1">Uncharacterized protein</fullName>
    </submittedName>
</protein>
<sequence length="105" mass="11781">MMDELQDVQLTEIKPLLTDKVRNAPILCASEHFSSAALLASLRFTVRGKRARQDEPAFLSLPLPPVIYFSLYLHASDLRFPVLSLLCWLPLETNLRHYAACAIGA</sequence>
<proteinExistence type="predicted"/>
<gene>
    <name evidence="1" type="ORF">ANANG_G00223200</name>
</gene>
<keyword evidence="2" id="KW-1185">Reference proteome</keyword>
<dbReference type="EMBL" id="JAFIRN010000012">
    <property type="protein sequence ID" value="KAG5838389.1"/>
    <property type="molecule type" value="Genomic_DNA"/>
</dbReference>
<name>A0A9D3LYV1_ANGAN</name>